<gene>
    <name evidence="7" type="ORF">EG328_009098</name>
</gene>
<feature type="signal peptide" evidence="5">
    <location>
        <begin position="1"/>
        <end position="20"/>
    </location>
</feature>
<keyword evidence="5" id="KW-0336">GPI-anchor</keyword>
<evidence type="ECO:0000256" key="4">
    <source>
        <dbReference type="ARBA" id="ARBA00023180"/>
    </source>
</evidence>
<dbReference type="Gene3D" id="3.20.20.80">
    <property type="entry name" value="Glycosidases"/>
    <property type="match status" value="1"/>
</dbReference>
<keyword evidence="5" id="KW-0472">Membrane</keyword>
<dbReference type="Pfam" id="PF03198">
    <property type="entry name" value="Glyco_hydro_72"/>
    <property type="match status" value="1"/>
</dbReference>
<keyword evidence="3 5" id="KW-0732">Signal</keyword>
<protein>
    <recommendedName>
        <fullName evidence="5">1,3-beta-glucanosyltransferase</fullName>
        <ecNumber evidence="5">2.4.1.-</ecNumber>
    </recommendedName>
</protein>
<evidence type="ECO:0000256" key="5">
    <source>
        <dbReference type="RuleBase" id="RU361209"/>
    </source>
</evidence>
<keyword evidence="5" id="KW-0808">Transferase</keyword>
<dbReference type="SUPFAM" id="SSF51445">
    <property type="entry name" value="(Trans)glycosidases"/>
    <property type="match status" value="1"/>
</dbReference>
<evidence type="ECO:0000313" key="8">
    <source>
        <dbReference type="Proteomes" id="UP000447873"/>
    </source>
</evidence>
<keyword evidence="5" id="KW-0449">Lipoprotein</keyword>
<organism evidence="7 8">
    <name type="scientific">Venturia inaequalis</name>
    <name type="common">Apple scab fungus</name>
    <dbReference type="NCBI Taxonomy" id="5025"/>
    <lineage>
        <taxon>Eukaryota</taxon>
        <taxon>Fungi</taxon>
        <taxon>Dikarya</taxon>
        <taxon>Ascomycota</taxon>
        <taxon>Pezizomycotina</taxon>
        <taxon>Dothideomycetes</taxon>
        <taxon>Pleosporomycetidae</taxon>
        <taxon>Venturiales</taxon>
        <taxon>Venturiaceae</taxon>
        <taxon>Venturia</taxon>
    </lineage>
</organism>
<keyword evidence="4" id="KW-0325">Glycoprotein</keyword>
<feature type="region of interest" description="Disordered" evidence="6">
    <location>
        <begin position="428"/>
        <end position="455"/>
    </location>
</feature>
<comment type="function">
    <text evidence="5">Splits internally a 1,3-beta-glucan molecule and transfers the newly generated reducing end (the donor) to the non-reducing end of another 1,3-beta-glucan molecule (the acceptor) forming a 1,3-beta linkage, resulting in the elongation of 1,3-beta-glucan chains in the cell wall.</text>
</comment>
<dbReference type="GO" id="GO:0071970">
    <property type="term" value="P:fungal-type cell wall (1-&gt;3)-beta-D-glucan biosynthetic process"/>
    <property type="evidence" value="ECO:0007669"/>
    <property type="project" value="TreeGrafter"/>
</dbReference>
<dbReference type="PANTHER" id="PTHR31468:SF4">
    <property type="entry name" value="1,3-BETA-GLUCANOSYLTRANSFERASE GAS3-RELATED"/>
    <property type="match status" value="1"/>
</dbReference>
<evidence type="ECO:0000256" key="6">
    <source>
        <dbReference type="SAM" id="MobiDB-lite"/>
    </source>
</evidence>
<comment type="similarity">
    <text evidence="2 5">Belongs to the glycosyl hydrolase 72 family.</text>
</comment>
<proteinExistence type="inferred from homology"/>
<dbReference type="GO" id="GO:0031505">
    <property type="term" value="P:fungal-type cell wall organization"/>
    <property type="evidence" value="ECO:0007669"/>
    <property type="project" value="TreeGrafter"/>
</dbReference>
<dbReference type="AlphaFoldDB" id="A0A8H3UA02"/>
<evidence type="ECO:0000256" key="3">
    <source>
        <dbReference type="ARBA" id="ARBA00022729"/>
    </source>
</evidence>
<feature type="compositionally biased region" description="Low complexity" evidence="6">
    <location>
        <begin position="435"/>
        <end position="455"/>
    </location>
</feature>
<dbReference type="EC" id="2.4.1.-" evidence="5"/>
<evidence type="ECO:0000256" key="2">
    <source>
        <dbReference type="ARBA" id="ARBA00007528"/>
    </source>
</evidence>
<dbReference type="PANTHER" id="PTHR31468">
    <property type="entry name" value="1,3-BETA-GLUCANOSYLTRANSFERASE GAS1"/>
    <property type="match status" value="1"/>
</dbReference>
<dbReference type="InterPro" id="IPR004886">
    <property type="entry name" value="Glucanosyltransferase"/>
</dbReference>
<comment type="caution">
    <text evidence="7">The sequence shown here is derived from an EMBL/GenBank/DDBJ whole genome shotgun (WGS) entry which is preliminary data.</text>
</comment>
<dbReference type="Proteomes" id="UP000447873">
    <property type="component" value="Unassembled WGS sequence"/>
</dbReference>
<accession>A0A8H3UA02</accession>
<reference evidence="7 8" key="1">
    <citation type="submission" date="2018-12" db="EMBL/GenBank/DDBJ databases">
        <title>Venturia inaequalis Genome Resource.</title>
        <authorList>
            <person name="Lichtner F.J."/>
        </authorList>
    </citation>
    <scope>NUCLEOTIDE SEQUENCE [LARGE SCALE GENOMIC DNA]</scope>
    <source>
        <strain evidence="7 8">120213</strain>
    </source>
</reference>
<dbReference type="EMBL" id="WNWS01000534">
    <property type="protein sequence ID" value="KAE9966209.1"/>
    <property type="molecule type" value="Genomic_DNA"/>
</dbReference>
<name>A0A8H3UA02_VENIN</name>
<evidence type="ECO:0000256" key="1">
    <source>
        <dbReference type="ARBA" id="ARBA00004609"/>
    </source>
</evidence>
<evidence type="ECO:0000313" key="7">
    <source>
        <dbReference type="EMBL" id="KAE9966209.1"/>
    </source>
</evidence>
<dbReference type="GO" id="GO:0098552">
    <property type="term" value="C:side of membrane"/>
    <property type="evidence" value="ECO:0007669"/>
    <property type="project" value="UniProtKB-KW"/>
</dbReference>
<dbReference type="GO" id="GO:0005886">
    <property type="term" value="C:plasma membrane"/>
    <property type="evidence" value="ECO:0007669"/>
    <property type="project" value="UniProtKB-SubCell"/>
</dbReference>
<sequence>MLALHRTLLGLLAFASTSLAVNTVTIQGQDFVDTVTKNRVMIIGVDYQPGGQGGYDPNVRADALSNGTVCLRDAALLQKLGSKVNTIRVYNVDPNANHDLCASIFNTAGIYMIIDVNSPQQSINRADPSSSYTVDYLTRIFAVVEAFKGYPNTMAFFSANEVMNDIDTGKSNPPYIRAVQRDLRQYIAKNSQRTIAVGYSAADVRPILQDTWAYLQCNANSTDDWSRSEFFGLNSYSWCGADATYQTAGYDQLVSMFQNSSVPVFFSEYGCNKPAGLARPFNEVQALYGPQMTSLSGGLVYEYSQEESDYGLVVINANGSITLRGDFDNLQNQYNKLNVTLLQSTAAGNTQITPPQCSASLITNSGFSKDFTVPAQPSGAAALINSGISSPNQGKLISTGDLNVKQQIYSSSGKLITGVAVKAVSGANTPGGENTSGSSATSTSTSSGTASPSASKKAAAASLQVTEGVMMRGLILASAIALGSGLIWRP</sequence>
<feature type="chain" id="PRO_5034567260" description="1,3-beta-glucanosyltransferase" evidence="5">
    <location>
        <begin position="21"/>
        <end position="490"/>
    </location>
</feature>
<dbReference type="GO" id="GO:0042124">
    <property type="term" value="F:1,3-beta-glucanosyltransferase activity"/>
    <property type="evidence" value="ECO:0007669"/>
    <property type="project" value="TreeGrafter"/>
</dbReference>
<dbReference type="InterPro" id="IPR017853">
    <property type="entry name" value="GH"/>
</dbReference>
<comment type="subcellular location">
    <subcellularLocation>
        <location evidence="1 5">Cell membrane</location>
        <topology evidence="1 5">Lipid-anchor</topology>
        <topology evidence="1 5">GPI-anchor</topology>
    </subcellularLocation>
</comment>